<accession>H6SNH2</accession>
<dbReference type="EMBL" id="HE663493">
    <property type="protein sequence ID" value="CCG09303.1"/>
    <property type="molecule type" value="Genomic_DNA"/>
</dbReference>
<dbReference type="HOGENOM" id="CLU_1968865_0_0_5"/>
<keyword evidence="4 6" id="KW-1133">Transmembrane helix</keyword>
<gene>
    <name evidence="7" type="ORF">RSPPHO_02677</name>
</gene>
<dbReference type="eggNOG" id="ENOG5033FP7">
    <property type="taxonomic scope" value="Bacteria"/>
</dbReference>
<evidence type="ECO:0000313" key="7">
    <source>
        <dbReference type="EMBL" id="CCG09303.1"/>
    </source>
</evidence>
<evidence type="ECO:0000256" key="3">
    <source>
        <dbReference type="ARBA" id="ARBA00022692"/>
    </source>
</evidence>
<dbReference type="KEGG" id="rpm:RSPPHO_02677"/>
<keyword evidence="5 6" id="KW-0472">Membrane</keyword>
<name>H6SNH2_PARPM</name>
<dbReference type="GO" id="GO:0015081">
    <property type="term" value="F:sodium ion transmembrane transporter activity"/>
    <property type="evidence" value="ECO:0007669"/>
    <property type="project" value="InterPro"/>
</dbReference>
<dbReference type="RefSeq" id="WP_014415933.1">
    <property type="nucleotide sequence ID" value="NC_017059.1"/>
</dbReference>
<keyword evidence="2" id="KW-1003">Cell membrane</keyword>
<reference evidence="7 8" key="1">
    <citation type="submission" date="2012-02" db="EMBL/GenBank/DDBJ databases">
        <title>Shotgun genome sequence of Phaeospirillum photometricum DSM 122.</title>
        <authorList>
            <person name="Duquesne K."/>
            <person name="Sturgis J."/>
        </authorList>
    </citation>
    <scope>NUCLEOTIDE SEQUENCE [LARGE SCALE GENOMIC DNA]</scope>
    <source>
        <strain evidence="8">DSM122</strain>
    </source>
</reference>
<comment type="subcellular location">
    <subcellularLocation>
        <location evidence="1">Cell membrane</location>
    </subcellularLocation>
</comment>
<evidence type="ECO:0000256" key="5">
    <source>
        <dbReference type="ARBA" id="ARBA00023136"/>
    </source>
</evidence>
<keyword evidence="3 6" id="KW-0812">Transmembrane</keyword>
<proteinExistence type="predicted"/>
<evidence type="ECO:0000256" key="1">
    <source>
        <dbReference type="ARBA" id="ARBA00004236"/>
    </source>
</evidence>
<evidence type="ECO:0000256" key="4">
    <source>
        <dbReference type="ARBA" id="ARBA00022989"/>
    </source>
</evidence>
<evidence type="ECO:0000256" key="6">
    <source>
        <dbReference type="SAM" id="Phobius"/>
    </source>
</evidence>
<dbReference type="OrthoDB" id="7360787at2"/>
<organism evidence="7 8">
    <name type="scientific">Pararhodospirillum photometricum DSM 122</name>
    <dbReference type="NCBI Taxonomy" id="1150469"/>
    <lineage>
        <taxon>Bacteria</taxon>
        <taxon>Pseudomonadati</taxon>
        <taxon>Pseudomonadota</taxon>
        <taxon>Alphaproteobacteria</taxon>
        <taxon>Rhodospirillales</taxon>
        <taxon>Rhodospirillaceae</taxon>
        <taxon>Pararhodospirillum</taxon>
    </lineage>
</organism>
<dbReference type="Pfam" id="PF04277">
    <property type="entry name" value="OAD_gamma"/>
    <property type="match status" value="1"/>
</dbReference>
<protein>
    <submittedName>
        <fullName evidence="7">Uncharacterized protein</fullName>
    </submittedName>
</protein>
<dbReference type="STRING" id="1150469.RSPPHO_02677"/>
<dbReference type="GO" id="GO:0036376">
    <property type="term" value="P:sodium ion export across plasma membrane"/>
    <property type="evidence" value="ECO:0007669"/>
    <property type="project" value="InterPro"/>
</dbReference>
<dbReference type="AlphaFoldDB" id="H6SNH2"/>
<dbReference type="InterPro" id="IPR005899">
    <property type="entry name" value="Na_pump_deCOase"/>
</dbReference>
<dbReference type="Proteomes" id="UP000033220">
    <property type="component" value="Chromosome DSM 122"/>
</dbReference>
<feature type="transmembrane region" description="Helical" evidence="6">
    <location>
        <begin position="6"/>
        <end position="33"/>
    </location>
</feature>
<dbReference type="GO" id="GO:0005886">
    <property type="term" value="C:plasma membrane"/>
    <property type="evidence" value="ECO:0007669"/>
    <property type="project" value="UniProtKB-SubCell"/>
</dbReference>
<sequence>MLDDLLLILTGFVMVMIVLALLWGLCALVGWIFTHRPQAPVAQPAAPPPALPAASGPVAIPPAHVAAIGAAVASVLGGRARVLQIRAPVTPANPWPTLGRFSHFSGHHLRPGWGHARSLPDSSRGTP</sequence>
<evidence type="ECO:0000313" key="8">
    <source>
        <dbReference type="Proteomes" id="UP000033220"/>
    </source>
</evidence>
<keyword evidence="8" id="KW-1185">Reference proteome</keyword>
<evidence type="ECO:0000256" key="2">
    <source>
        <dbReference type="ARBA" id="ARBA00022475"/>
    </source>
</evidence>
<dbReference type="PATRIC" id="fig|1150469.3.peg.3042"/>